<feature type="compositionally biased region" description="Basic and acidic residues" evidence="1">
    <location>
        <begin position="291"/>
        <end position="301"/>
    </location>
</feature>
<evidence type="ECO:0000259" key="2">
    <source>
        <dbReference type="Pfam" id="PF15257"/>
    </source>
</evidence>
<feature type="compositionally biased region" description="Acidic residues" evidence="1">
    <location>
        <begin position="236"/>
        <end position="258"/>
    </location>
</feature>
<feature type="region of interest" description="Disordered" evidence="1">
    <location>
        <begin position="206"/>
        <end position="417"/>
    </location>
</feature>
<dbReference type="AlphaFoldDB" id="A0A2G8JT05"/>
<feature type="compositionally biased region" description="Basic and acidic residues" evidence="1">
    <location>
        <begin position="392"/>
        <end position="402"/>
    </location>
</feature>
<dbReference type="Proteomes" id="UP000230750">
    <property type="component" value="Unassembled WGS sequence"/>
</dbReference>
<dbReference type="OrthoDB" id="120976at2759"/>
<comment type="caution">
    <text evidence="3">The sequence shown here is derived from an EMBL/GenBank/DDBJ whole genome shotgun (WGS) entry which is preliminary data.</text>
</comment>
<sequence length="417" mass="47041">MNNVSIHMRPEDREGLAPYKVNQSFEPHPPTAHVKSKRSRPRPQKSKTVINKDGKKLRPKSHKGSLTLHRKEPAFPHAGQLQTNCDVTVRYRGSSLKLQYEREDLRDEIMVYQQHCGGENLIVFEGMAEPGTDLVFTSRRHRGYPFSVTFFVNRVQSLRLSACCEYKYTPHCLLGGAKGHFKFIRVEGASPCYRCMVEAELARRERQRYRGTQTDQPDPPPEPEPEMTVIATQTEETGEEESKDADGYEDDFDEDDEIDRAKGKESSDETVAPQTMNQSVETSDHFFSGSEKSEKKDKEGYSDSEFEDESDKEDSSKVVVQEQTNGGQDGSEDVHSEVEEEAGRTDRSINEKVTTDKETDDEVASLRSEVTKDVEEGEESVREEDVDGGEASVREKVDKGAETDDVVFGKVGGRPEI</sequence>
<dbReference type="PANTHER" id="PTHR23034">
    <property type="entry name" value="GLUTAMATE-RICH PROTEIN 3"/>
    <property type="match status" value="1"/>
</dbReference>
<feature type="domain" description="DUF4590" evidence="2">
    <location>
        <begin position="98"/>
        <end position="206"/>
    </location>
</feature>
<dbReference type="InterPro" id="IPR027962">
    <property type="entry name" value="ERICH3"/>
</dbReference>
<dbReference type="InterPro" id="IPR048257">
    <property type="entry name" value="DUF4590"/>
</dbReference>
<dbReference type="Pfam" id="PF15257">
    <property type="entry name" value="DUF4590"/>
    <property type="match status" value="1"/>
</dbReference>
<feature type="region of interest" description="Disordered" evidence="1">
    <location>
        <begin position="1"/>
        <end position="64"/>
    </location>
</feature>
<feature type="compositionally biased region" description="Basic and acidic residues" evidence="1">
    <location>
        <begin position="332"/>
        <end position="357"/>
    </location>
</feature>
<feature type="compositionally biased region" description="Basic residues" evidence="1">
    <location>
        <begin position="34"/>
        <end position="45"/>
    </location>
</feature>
<keyword evidence="4" id="KW-1185">Reference proteome</keyword>
<feature type="compositionally biased region" description="Acidic residues" evidence="1">
    <location>
        <begin position="375"/>
        <end position="388"/>
    </location>
</feature>
<accession>A0A2G8JT05</accession>
<dbReference type="PANTHER" id="PTHR23034:SF2">
    <property type="entry name" value="GLUTAMATE-RICH PROTEIN 3"/>
    <property type="match status" value="1"/>
</dbReference>
<name>A0A2G8JT05_STIJA</name>
<evidence type="ECO:0000313" key="3">
    <source>
        <dbReference type="EMBL" id="PIK38858.1"/>
    </source>
</evidence>
<evidence type="ECO:0000256" key="1">
    <source>
        <dbReference type="SAM" id="MobiDB-lite"/>
    </source>
</evidence>
<proteinExistence type="predicted"/>
<dbReference type="STRING" id="307972.A0A2G8JT05"/>
<protein>
    <submittedName>
        <fullName evidence="3">Putative glutamate-rich protein 3 isoform X3</fullName>
    </submittedName>
</protein>
<feature type="compositionally biased region" description="Polar residues" evidence="1">
    <location>
        <begin position="272"/>
        <end position="281"/>
    </location>
</feature>
<dbReference type="EMBL" id="MRZV01001306">
    <property type="protein sequence ID" value="PIK38858.1"/>
    <property type="molecule type" value="Genomic_DNA"/>
</dbReference>
<reference evidence="3 4" key="1">
    <citation type="journal article" date="2017" name="PLoS Biol.">
        <title>The sea cucumber genome provides insights into morphological evolution and visceral regeneration.</title>
        <authorList>
            <person name="Zhang X."/>
            <person name="Sun L."/>
            <person name="Yuan J."/>
            <person name="Sun Y."/>
            <person name="Gao Y."/>
            <person name="Zhang L."/>
            <person name="Li S."/>
            <person name="Dai H."/>
            <person name="Hamel J.F."/>
            <person name="Liu C."/>
            <person name="Yu Y."/>
            <person name="Liu S."/>
            <person name="Lin W."/>
            <person name="Guo K."/>
            <person name="Jin S."/>
            <person name="Xu P."/>
            <person name="Storey K.B."/>
            <person name="Huan P."/>
            <person name="Zhang T."/>
            <person name="Zhou Y."/>
            <person name="Zhang J."/>
            <person name="Lin C."/>
            <person name="Li X."/>
            <person name="Xing L."/>
            <person name="Huo D."/>
            <person name="Sun M."/>
            <person name="Wang L."/>
            <person name="Mercier A."/>
            <person name="Li F."/>
            <person name="Yang H."/>
            <person name="Xiang J."/>
        </authorList>
    </citation>
    <scope>NUCLEOTIDE SEQUENCE [LARGE SCALE GENOMIC DNA]</scope>
    <source>
        <strain evidence="3">Shaxun</strain>
        <tissue evidence="3">Muscle</tissue>
    </source>
</reference>
<feature type="compositionally biased region" description="Acidic residues" evidence="1">
    <location>
        <begin position="302"/>
        <end position="312"/>
    </location>
</feature>
<evidence type="ECO:0000313" key="4">
    <source>
        <dbReference type="Proteomes" id="UP000230750"/>
    </source>
</evidence>
<gene>
    <name evidence="3" type="ORF">BSL78_24296</name>
</gene>
<organism evidence="3 4">
    <name type="scientific">Stichopus japonicus</name>
    <name type="common">Sea cucumber</name>
    <dbReference type="NCBI Taxonomy" id="307972"/>
    <lineage>
        <taxon>Eukaryota</taxon>
        <taxon>Metazoa</taxon>
        <taxon>Echinodermata</taxon>
        <taxon>Eleutherozoa</taxon>
        <taxon>Echinozoa</taxon>
        <taxon>Holothuroidea</taxon>
        <taxon>Aspidochirotacea</taxon>
        <taxon>Aspidochirotida</taxon>
        <taxon>Stichopodidae</taxon>
        <taxon>Apostichopus</taxon>
    </lineage>
</organism>